<accession>A0A328WJS4</accession>
<keyword evidence="2" id="KW-0004">4Fe-4S</keyword>
<sequence length="286" mass="32613">MITTINFHVIKACNYKCKFCYATFNDISSKGISKENQFEIIKELANSRMFKKINFAGGEPTLVPYIDEFIIYAKNLGFETSIVTNASKINYDWIKNISPYLDILALSVDSLNEISNLKSGRNQNGKTVSKDKLIELAQACRQYGVNLKINTVVSQFNKDECLTNLINELNPFRWKILQATKVEGQNEKQFDLTMISSTEFYNFCSKNKNKLNFDIKTIEEPENLIQGSYLMVDMLGRFYDSSKGSHSYSEPILKIGLKSAINQVSVNSNKFVKREGNYTIKLNQVA</sequence>
<dbReference type="Gene3D" id="3.20.20.70">
    <property type="entry name" value="Aldolase class I"/>
    <property type="match status" value="1"/>
</dbReference>
<dbReference type="PANTHER" id="PTHR21339:SF0">
    <property type="entry name" value="S-ADENOSYLMETHIONINE-DEPENDENT NUCLEOTIDE DEHYDRATASE RSAD2"/>
    <property type="match status" value="1"/>
</dbReference>
<dbReference type="SFLD" id="SFLDS00029">
    <property type="entry name" value="Radical_SAM"/>
    <property type="match status" value="1"/>
</dbReference>
<dbReference type="GO" id="GO:0051539">
    <property type="term" value="F:4 iron, 4 sulfur cluster binding"/>
    <property type="evidence" value="ECO:0007669"/>
    <property type="project" value="UniProtKB-KW"/>
</dbReference>
<dbReference type="InterPro" id="IPR051196">
    <property type="entry name" value="RSAD2/Viperin_antiviral"/>
</dbReference>
<keyword evidence="4" id="KW-0479">Metal-binding</keyword>
<evidence type="ECO:0000256" key="3">
    <source>
        <dbReference type="ARBA" id="ARBA00022691"/>
    </source>
</evidence>
<name>A0A328WJS4_9FLAO</name>
<evidence type="ECO:0000256" key="1">
    <source>
        <dbReference type="ARBA" id="ARBA00001966"/>
    </source>
</evidence>
<dbReference type="PANTHER" id="PTHR21339">
    <property type="entry name" value="RADICAL S-ADENOSYL METHIONINE DOMAIN-CONTAINING PROTEIN 2"/>
    <property type="match status" value="1"/>
</dbReference>
<keyword evidence="6" id="KW-0411">Iron-sulfur</keyword>
<dbReference type="RefSeq" id="WP_112087280.1">
    <property type="nucleotide sequence ID" value="NZ_QLSV01000018.1"/>
</dbReference>
<evidence type="ECO:0000256" key="4">
    <source>
        <dbReference type="ARBA" id="ARBA00022723"/>
    </source>
</evidence>
<keyword evidence="7" id="KW-0051">Antiviral defense</keyword>
<dbReference type="SFLD" id="SFLDG01088">
    <property type="entry name" value="antiviral_proteins"/>
    <property type="match status" value="1"/>
</dbReference>
<dbReference type="AlphaFoldDB" id="A0A328WJS4"/>
<dbReference type="SUPFAM" id="SSF102114">
    <property type="entry name" value="Radical SAM enzymes"/>
    <property type="match status" value="1"/>
</dbReference>
<dbReference type="EMBL" id="QLSV01000018">
    <property type="protein sequence ID" value="RAR46473.1"/>
    <property type="molecule type" value="Genomic_DNA"/>
</dbReference>
<comment type="cofactor">
    <cofactor evidence="1">
        <name>[4Fe-4S] cluster</name>
        <dbReference type="ChEBI" id="CHEBI:49883"/>
    </cofactor>
</comment>
<evidence type="ECO:0000256" key="5">
    <source>
        <dbReference type="ARBA" id="ARBA00023004"/>
    </source>
</evidence>
<dbReference type="CDD" id="cd01335">
    <property type="entry name" value="Radical_SAM"/>
    <property type="match status" value="1"/>
</dbReference>
<dbReference type="Proteomes" id="UP000249518">
    <property type="component" value="Unassembled WGS sequence"/>
</dbReference>
<organism evidence="10 11">
    <name type="scientific">Flavobacterium lacus</name>
    <dbReference type="NCBI Taxonomy" id="1353778"/>
    <lineage>
        <taxon>Bacteria</taxon>
        <taxon>Pseudomonadati</taxon>
        <taxon>Bacteroidota</taxon>
        <taxon>Flavobacteriia</taxon>
        <taxon>Flavobacteriales</taxon>
        <taxon>Flavobacteriaceae</taxon>
        <taxon>Flavobacterium</taxon>
    </lineage>
</organism>
<dbReference type="NCBIfam" id="NF038283">
    <property type="entry name" value="viperin_w_prok"/>
    <property type="match status" value="1"/>
</dbReference>
<gene>
    <name evidence="10" type="ORF">B0I10_1188</name>
</gene>
<keyword evidence="3" id="KW-0949">S-adenosyl-L-methionine</keyword>
<evidence type="ECO:0000256" key="7">
    <source>
        <dbReference type="ARBA" id="ARBA00023118"/>
    </source>
</evidence>
<dbReference type="InterPro" id="IPR013785">
    <property type="entry name" value="Aldolase_TIM"/>
</dbReference>
<protein>
    <recommendedName>
        <fullName evidence="8">S-adenosylmethionine-dependent nucleotide dehydratase</fullName>
    </recommendedName>
</protein>
<keyword evidence="5" id="KW-0408">Iron</keyword>
<dbReference type="Pfam" id="PF04055">
    <property type="entry name" value="Radical_SAM"/>
    <property type="match status" value="1"/>
</dbReference>
<evidence type="ECO:0000313" key="11">
    <source>
        <dbReference type="Proteomes" id="UP000249518"/>
    </source>
</evidence>
<dbReference type="OrthoDB" id="9763993at2"/>
<keyword evidence="11" id="KW-1185">Reference proteome</keyword>
<dbReference type="GO" id="GO:0051607">
    <property type="term" value="P:defense response to virus"/>
    <property type="evidence" value="ECO:0007669"/>
    <property type="project" value="UniProtKB-KW"/>
</dbReference>
<proteinExistence type="predicted"/>
<comment type="caution">
    <text evidence="10">The sequence shown here is derived from an EMBL/GenBank/DDBJ whole genome shotgun (WGS) entry which is preliminary data.</text>
</comment>
<evidence type="ECO:0000259" key="9">
    <source>
        <dbReference type="PROSITE" id="PS51918"/>
    </source>
</evidence>
<evidence type="ECO:0000313" key="10">
    <source>
        <dbReference type="EMBL" id="RAR46473.1"/>
    </source>
</evidence>
<dbReference type="SFLD" id="SFLDG01067">
    <property type="entry name" value="SPASM/twitch_domain_containing"/>
    <property type="match status" value="1"/>
</dbReference>
<evidence type="ECO:0000256" key="2">
    <source>
        <dbReference type="ARBA" id="ARBA00022485"/>
    </source>
</evidence>
<dbReference type="GO" id="GO:0003824">
    <property type="term" value="F:catalytic activity"/>
    <property type="evidence" value="ECO:0007669"/>
    <property type="project" value="InterPro"/>
</dbReference>
<feature type="domain" description="Radical SAM core" evidence="9">
    <location>
        <begin position="1"/>
        <end position="214"/>
    </location>
</feature>
<dbReference type="SMART" id="SM00729">
    <property type="entry name" value="Elp3"/>
    <property type="match status" value="1"/>
</dbReference>
<dbReference type="InterPro" id="IPR058240">
    <property type="entry name" value="rSAM_sf"/>
</dbReference>
<dbReference type="GO" id="GO:0046872">
    <property type="term" value="F:metal ion binding"/>
    <property type="evidence" value="ECO:0007669"/>
    <property type="project" value="UniProtKB-KW"/>
</dbReference>
<evidence type="ECO:0000256" key="6">
    <source>
        <dbReference type="ARBA" id="ARBA00023014"/>
    </source>
</evidence>
<dbReference type="PROSITE" id="PS51918">
    <property type="entry name" value="RADICAL_SAM"/>
    <property type="match status" value="1"/>
</dbReference>
<dbReference type="InterPro" id="IPR007197">
    <property type="entry name" value="rSAM"/>
</dbReference>
<dbReference type="InterPro" id="IPR006638">
    <property type="entry name" value="Elp3/MiaA/NifB-like_rSAM"/>
</dbReference>
<reference evidence="10 11" key="1">
    <citation type="submission" date="2018-06" db="EMBL/GenBank/DDBJ databases">
        <title>Genomic Encyclopedia of Type Strains, Phase III (KMG-III): the genomes of soil and plant-associated and newly described type strains.</title>
        <authorList>
            <person name="Whitman W."/>
        </authorList>
    </citation>
    <scope>NUCLEOTIDE SEQUENCE [LARGE SCALE GENOMIC DNA]</scope>
    <source>
        <strain evidence="10 11">CGMCC 1.12504</strain>
    </source>
</reference>
<evidence type="ECO:0000256" key="8">
    <source>
        <dbReference type="ARBA" id="ARBA00039667"/>
    </source>
</evidence>